<accession>A0A6C0YQ64</accession>
<evidence type="ECO:0000313" key="4">
    <source>
        <dbReference type="Proteomes" id="UP000503440"/>
    </source>
</evidence>
<evidence type="ECO:0000259" key="1">
    <source>
        <dbReference type="PROSITE" id="PS01148"/>
    </source>
</evidence>
<keyword evidence="3" id="KW-0808">Transferase</keyword>
<reference evidence="2 4" key="1">
    <citation type="submission" date="2019-09" db="EMBL/GenBank/DDBJ databases">
        <title>Non-baumannii Acinetobacter spp. carrying blaNDM-1 isolated in China.</title>
        <authorList>
            <person name="Cui C."/>
            <person name="Chen C."/>
            <person name="Sun J."/>
            <person name="Liu Y."/>
        </authorList>
    </citation>
    <scope>NUCLEOTIDE SEQUENCE [LARGE SCALE GENOMIC DNA]</scope>
    <source>
        <strain evidence="2 4">B18</strain>
    </source>
</reference>
<evidence type="ECO:0000313" key="3">
    <source>
        <dbReference type="EMBL" id="QOW41703.1"/>
    </source>
</evidence>
<evidence type="ECO:0000313" key="2">
    <source>
        <dbReference type="EMBL" id="QIC70536.1"/>
    </source>
</evidence>
<dbReference type="CDD" id="cd00291">
    <property type="entry name" value="SirA_YedF_YeeD"/>
    <property type="match status" value="1"/>
</dbReference>
<dbReference type="Proteomes" id="UP000503440">
    <property type="component" value="Chromosome"/>
</dbReference>
<dbReference type="AlphaFoldDB" id="A0A6C0YQ64"/>
<dbReference type="RefSeq" id="WP_016658363.1">
    <property type="nucleotide sequence ID" value="NZ_CP039031.1"/>
</dbReference>
<dbReference type="InterPro" id="IPR036868">
    <property type="entry name" value="TusA-like_sf"/>
</dbReference>
<evidence type="ECO:0000313" key="5">
    <source>
        <dbReference type="Proteomes" id="UP000593812"/>
    </source>
</evidence>
<dbReference type="EMBL" id="CP044455">
    <property type="protein sequence ID" value="QIC70536.1"/>
    <property type="molecule type" value="Genomic_DNA"/>
</dbReference>
<sequence>MDNSVDEMIIIDAMGQPCPMPLLMLKRALKKTGAGHFLLKSSDPHSQQDVSRYCQIHQYGCELTQISANEFHYFIEIK</sequence>
<dbReference type="EMBL" id="CP048654">
    <property type="protein sequence ID" value="QOW41703.1"/>
    <property type="molecule type" value="Genomic_DNA"/>
</dbReference>
<feature type="domain" description="UPF0033" evidence="1">
    <location>
        <begin position="11"/>
        <end position="35"/>
    </location>
</feature>
<dbReference type="Pfam" id="PF01206">
    <property type="entry name" value="TusA"/>
    <property type="match status" value="1"/>
</dbReference>
<dbReference type="Proteomes" id="UP000593812">
    <property type="component" value="Chromosome"/>
</dbReference>
<dbReference type="SUPFAM" id="SSF64307">
    <property type="entry name" value="SirA-like"/>
    <property type="match status" value="1"/>
</dbReference>
<protein>
    <submittedName>
        <fullName evidence="3">Sulfurtransferase TusA family protein</fullName>
    </submittedName>
</protein>
<gene>
    <name evidence="2" type="ORF">FSC09_08965</name>
    <name evidence="3" type="ORF">G0027_01890</name>
</gene>
<organism evidence="3 5">
    <name type="scientific">Acinetobacter indicus</name>
    <dbReference type="NCBI Taxonomy" id="756892"/>
    <lineage>
        <taxon>Bacteria</taxon>
        <taxon>Pseudomonadati</taxon>
        <taxon>Pseudomonadota</taxon>
        <taxon>Gammaproteobacteria</taxon>
        <taxon>Moraxellales</taxon>
        <taxon>Moraxellaceae</taxon>
        <taxon>Acinetobacter</taxon>
    </lineage>
</organism>
<dbReference type="PROSITE" id="PS01148">
    <property type="entry name" value="UPF0033"/>
    <property type="match status" value="1"/>
</dbReference>
<dbReference type="GO" id="GO:0016740">
    <property type="term" value="F:transferase activity"/>
    <property type="evidence" value="ECO:0007669"/>
    <property type="project" value="UniProtKB-KW"/>
</dbReference>
<dbReference type="Gene3D" id="3.30.110.40">
    <property type="entry name" value="TusA-like domain"/>
    <property type="match status" value="1"/>
</dbReference>
<reference evidence="3 5" key="2">
    <citation type="submission" date="2020-02" db="EMBL/GenBank/DDBJ databases">
        <title>Tigecycline-resistant Acinetobacter species from pigs and migratory birds.</title>
        <authorList>
            <person name="Chen C."/>
            <person name="Sun J."/>
            <person name="Liao X.-P."/>
            <person name="Liu Y.-H."/>
        </authorList>
    </citation>
    <scope>NUCLEOTIDE SEQUENCE [LARGE SCALE GENOMIC DNA]</scope>
    <source>
        <strain evidence="3 5">C15_T</strain>
    </source>
</reference>
<proteinExistence type="predicted"/>
<dbReference type="InterPro" id="IPR001455">
    <property type="entry name" value="TusA-like"/>
</dbReference>
<name>A0A6C0YQ64_9GAMM</name>